<feature type="transmembrane region" description="Helical" evidence="1">
    <location>
        <begin position="24"/>
        <end position="48"/>
    </location>
</feature>
<dbReference type="Proteomes" id="UP000198881">
    <property type="component" value="Unassembled WGS sequence"/>
</dbReference>
<keyword evidence="1" id="KW-1133">Transmembrane helix</keyword>
<evidence type="ECO:0000256" key="1">
    <source>
        <dbReference type="SAM" id="Phobius"/>
    </source>
</evidence>
<dbReference type="EMBL" id="FPCG01000006">
    <property type="protein sequence ID" value="SFV23156.1"/>
    <property type="molecule type" value="Genomic_DNA"/>
</dbReference>
<keyword evidence="1" id="KW-0472">Membrane</keyword>
<reference evidence="2 3" key="1">
    <citation type="submission" date="2016-10" db="EMBL/GenBank/DDBJ databases">
        <authorList>
            <person name="de Groot N.N."/>
        </authorList>
    </citation>
    <scope>NUCLEOTIDE SEQUENCE [LARGE SCALE GENOMIC DNA]</scope>
    <source>
        <strain evidence="2 3">CGMCC 1.7054</strain>
    </source>
</reference>
<name>A0A1I7MMJ9_9MICC</name>
<gene>
    <name evidence="2" type="ORF">SAMN04487966_10669</name>
</gene>
<keyword evidence="3" id="KW-1185">Reference proteome</keyword>
<evidence type="ECO:0000313" key="3">
    <source>
        <dbReference type="Proteomes" id="UP000198881"/>
    </source>
</evidence>
<keyword evidence="1" id="KW-0812">Transmembrane</keyword>
<accession>A0A1I7MMJ9</accession>
<dbReference type="AlphaFoldDB" id="A0A1I7MMJ9"/>
<evidence type="ECO:0000313" key="2">
    <source>
        <dbReference type="EMBL" id="SFV23156.1"/>
    </source>
</evidence>
<proteinExistence type="predicted"/>
<organism evidence="2 3">
    <name type="scientific">Micrococcus terreus</name>
    <dbReference type="NCBI Taxonomy" id="574650"/>
    <lineage>
        <taxon>Bacteria</taxon>
        <taxon>Bacillati</taxon>
        <taxon>Actinomycetota</taxon>
        <taxon>Actinomycetes</taxon>
        <taxon>Micrococcales</taxon>
        <taxon>Micrococcaceae</taxon>
        <taxon>Micrococcus</taxon>
    </lineage>
</organism>
<protein>
    <submittedName>
        <fullName evidence="2">Uncharacterized protein</fullName>
    </submittedName>
</protein>
<sequence>MTGPSTRSNTAYGDQMDVYAVGDWIWVSLENLSSVAPLGMFLAVVVAYSSYRGTIRQKTTADNRSAWWNRVQWAMDAAMDDDDQRRGRRDDRG</sequence>
<dbReference type="STRING" id="574650.SAMN04487966_10669"/>